<comment type="caution">
    <text evidence="2">The sequence shown here is derived from an EMBL/GenBank/DDBJ whole genome shotgun (WGS) entry which is preliminary data.</text>
</comment>
<dbReference type="EMBL" id="JAOCJE010000001">
    <property type="protein sequence ID" value="MDH1341139.1"/>
    <property type="molecule type" value="Genomic_DNA"/>
</dbReference>
<accession>A0AA42QC72</accession>
<dbReference type="RefSeq" id="WP_279534836.1">
    <property type="nucleotide sequence ID" value="NZ_CP104579.1"/>
</dbReference>
<dbReference type="AlphaFoldDB" id="A0AA42QC72"/>
<organism evidence="2 3">
    <name type="scientific">Ectopseudomonas oleovorans</name>
    <name type="common">Pseudomonas oleovorans</name>
    <dbReference type="NCBI Taxonomy" id="301"/>
    <lineage>
        <taxon>Bacteria</taxon>
        <taxon>Pseudomonadati</taxon>
        <taxon>Pseudomonadota</taxon>
        <taxon>Gammaproteobacteria</taxon>
        <taxon>Pseudomonadales</taxon>
        <taxon>Pseudomonadaceae</taxon>
        <taxon>Ectopseudomonas</taxon>
    </lineage>
</organism>
<feature type="compositionally biased region" description="Basic and acidic residues" evidence="1">
    <location>
        <begin position="13"/>
        <end position="26"/>
    </location>
</feature>
<dbReference type="InterPro" id="IPR025048">
    <property type="entry name" value="DUF3987"/>
</dbReference>
<evidence type="ECO:0000313" key="3">
    <source>
        <dbReference type="Proteomes" id="UP001161697"/>
    </source>
</evidence>
<name>A0AA42QC72_ECTOL</name>
<evidence type="ECO:0000256" key="1">
    <source>
        <dbReference type="SAM" id="MobiDB-lite"/>
    </source>
</evidence>
<protein>
    <submittedName>
        <fullName evidence="2">YfjI family protein</fullName>
    </submittedName>
</protein>
<dbReference type="Proteomes" id="UP001161697">
    <property type="component" value="Unassembled WGS sequence"/>
</dbReference>
<sequence length="490" mass="55485">MIDYKRAAPQPSWDHHPLGPKEASNRHLIDDPIPALPFEITSEAIDECFRNIKNPKDLALGTAISFISLSVQGLHDARSPLGQICPTSLPLIVSAGSGVGKTPYLNKMGGGLFNYQKEILANRDLELKKFKHAHAIWSEILKAHKSELRSLVKDGANTDDIIEVISDHYLKEPKEPMKLGFLYEDTTEPALYGNMNGGLQSAGWISSEASGIMNSSAFHHFDKLNAIMGGDGVRVERASRESYYLSDVRVSLCLMIQPSALKSFENKRGEAARGTGFFARCLFINSKSTQGTRIFDGAEQTWSACERFRARTVELYKSYVEKFSRGNFAREEIRLSDRAAAIWIETRNEIEKQMLEGGRYAWAPDHASKLAEVMLRLAVNFHVFEGREGDVSETTMRASIELGYWFSRQFERMFSPEAKLENDASELHAWLRSKYDEDSSRRFDRTYIGRHCRSGLRGDPKYLELIYDKLENDRLIRIITEGKAKIILLN</sequence>
<evidence type="ECO:0000313" key="2">
    <source>
        <dbReference type="EMBL" id="MDH1341139.1"/>
    </source>
</evidence>
<dbReference type="Pfam" id="PF13148">
    <property type="entry name" value="DUF3987"/>
    <property type="match status" value="1"/>
</dbReference>
<proteinExistence type="predicted"/>
<gene>
    <name evidence="2" type="ORF">N5J11_18410</name>
</gene>
<feature type="region of interest" description="Disordered" evidence="1">
    <location>
        <begin position="1"/>
        <end position="26"/>
    </location>
</feature>
<reference evidence="2" key="1">
    <citation type="submission" date="2022-09" db="EMBL/GenBank/DDBJ databases">
        <title>Intensive care unit water sources are persistently colonized with multi-drug resistant bacteria and are the site of extensive horizontal gene transfer of antibiotic resistance genes.</title>
        <authorList>
            <person name="Diorio-Toth L."/>
        </authorList>
    </citation>
    <scope>NUCLEOTIDE SEQUENCE</scope>
    <source>
        <strain evidence="2">GD03704</strain>
    </source>
</reference>